<organism evidence="3 4">
    <name type="scientific">Leptobrachium leishanense</name>
    <name type="common">Leishan spiny toad</name>
    <dbReference type="NCBI Taxonomy" id="445787"/>
    <lineage>
        <taxon>Eukaryota</taxon>
        <taxon>Metazoa</taxon>
        <taxon>Chordata</taxon>
        <taxon>Craniata</taxon>
        <taxon>Vertebrata</taxon>
        <taxon>Euteleostomi</taxon>
        <taxon>Amphibia</taxon>
        <taxon>Batrachia</taxon>
        <taxon>Anura</taxon>
        <taxon>Pelobatoidea</taxon>
        <taxon>Megophryidae</taxon>
        <taxon>Leptobrachium</taxon>
    </lineage>
</organism>
<proteinExistence type="inferred from homology"/>
<evidence type="ECO:0000313" key="3">
    <source>
        <dbReference type="Ensembl" id="ENSLLEP00000022365.1"/>
    </source>
</evidence>
<dbReference type="OrthoDB" id="2359216at2759"/>
<protein>
    <recommendedName>
        <fullName evidence="2">XRN2-binding (XTBD) domain-containing protein</fullName>
    </recommendedName>
</protein>
<dbReference type="AlphaFoldDB" id="A0A8C5PGE4"/>
<dbReference type="InterPro" id="IPR021859">
    <property type="entry name" value="XTBD"/>
</dbReference>
<comment type="similarity">
    <text evidence="1">Belongs to the CARF family.</text>
</comment>
<name>A0A8C5PGE4_9ANUR</name>
<dbReference type="Pfam" id="PF11952">
    <property type="entry name" value="XTBD"/>
    <property type="match status" value="1"/>
</dbReference>
<feature type="domain" description="XRN2-binding (XTBD)" evidence="2">
    <location>
        <begin position="27"/>
        <end position="69"/>
    </location>
</feature>
<sequence>AQDYCTAAAVTQNALQRSLQAFVEQPLRQYHESDKQWAAREQFLQRHLHLYPGRKLDQLIAMSVVWANIGLPVSIMSIDIAWQDGPKGSYLPTFFCFYPGKLGP</sequence>
<evidence type="ECO:0000313" key="4">
    <source>
        <dbReference type="Proteomes" id="UP000694569"/>
    </source>
</evidence>
<dbReference type="Ensembl" id="ENSLLET00000023231.1">
    <property type="protein sequence ID" value="ENSLLEP00000022365.1"/>
    <property type="gene ID" value="ENSLLEG00000014167.1"/>
</dbReference>
<evidence type="ECO:0000259" key="2">
    <source>
        <dbReference type="Pfam" id="PF11952"/>
    </source>
</evidence>
<keyword evidence="4" id="KW-1185">Reference proteome</keyword>
<dbReference type="Proteomes" id="UP000694569">
    <property type="component" value="Unplaced"/>
</dbReference>
<reference evidence="3" key="2">
    <citation type="submission" date="2025-09" db="UniProtKB">
        <authorList>
            <consortium name="Ensembl"/>
        </authorList>
    </citation>
    <scope>IDENTIFICATION</scope>
</reference>
<evidence type="ECO:0000256" key="1">
    <source>
        <dbReference type="ARBA" id="ARBA00010053"/>
    </source>
</evidence>
<reference evidence="3" key="1">
    <citation type="submission" date="2025-08" db="UniProtKB">
        <authorList>
            <consortium name="Ensembl"/>
        </authorList>
    </citation>
    <scope>IDENTIFICATION</scope>
</reference>
<accession>A0A8C5PGE4</accession>